<feature type="domain" description="Winged helix DNA-binding" evidence="1">
    <location>
        <begin position="16"/>
        <end position="94"/>
    </location>
</feature>
<dbReference type="PANTHER" id="PTHR37318:SF1">
    <property type="entry name" value="BSL7504 PROTEIN"/>
    <property type="match status" value="1"/>
</dbReference>
<sequence length="98" mass="10834">MAHPRHQLNPHFNNPLRFSLMASLAGAESMTFQQAKDYLGTTDSTLSKHASALEKEGYVKIDKHFVGKKAQTKFSLSKEGLRAWNDHLAALKAIAEGP</sequence>
<name>A0ABY8VC44_9CORY</name>
<dbReference type="InterPro" id="IPR036390">
    <property type="entry name" value="WH_DNA-bd_sf"/>
</dbReference>
<evidence type="ECO:0000313" key="2">
    <source>
        <dbReference type="EMBL" id="WIM67241.1"/>
    </source>
</evidence>
<dbReference type="EMBL" id="CP126969">
    <property type="protein sequence ID" value="WIM67241.1"/>
    <property type="molecule type" value="Genomic_DNA"/>
</dbReference>
<dbReference type="InterPro" id="IPR036388">
    <property type="entry name" value="WH-like_DNA-bd_sf"/>
</dbReference>
<protein>
    <submittedName>
        <fullName evidence="2">Transcriptional regulator</fullName>
    </submittedName>
</protein>
<evidence type="ECO:0000259" key="1">
    <source>
        <dbReference type="Pfam" id="PF13601"/>
    </source>
</evidence>
<organism evidence="2 3">
    <name type="scientific">Corynebacterium breve</name>
    <dbReference type="NCBI Taxonomy" id="3049799"/>
    <lineage>
        <taxon>Bacteria</taxon>
        <taxon>Bacillati</taxon>
        <taxon>Actinomycetota</taxon>
        <taxon>Actinomycetes</taxon>
        <taxon>Mycobacteriales</taxon>
        <taxon>Corynebacteriaceae</taxon>
        <taxon>Corynebacterium</taxon>
    </lineage>
</organism>
<proteinExistence type="predicted"/>
<dbReference type="SUPFAM" id="SSF46785">
    <property type="entry name" value="Winged helix' DNA-binding domain"/>
    <property type="match status" value="1"/>
</dbReference>
<gene>
    <name evidence="2" type="ORF">QP027_08955</name>
</gene>
<dbReference type="PANTHER" id="PTHR37318">
    <property type="entry name" value="BSL7504 PROTEIN"/>
    <property type="match status" value="1"/>
</dbReference>
<dbReference type="InterPro" id="IPR027395">
    <property type="entry name" value="WH_DNA-bd_dom"/>
</dbReference>
<keyword evidence="3" id="KW-1185">Reference proteome</keyword>
<reference evidence="2 3" key="1">
    <citation type="submission" date="2023-05" db="EMBL/GenBank/DDBJ databases">
        <title>Corynebacterium suedekumii sp. nov. and Corynebacterium breve sp. nov. isolated from raw cow's milk.</title>
        <authorList>
            <person name="Baer M.K."/>
            <person name="Mehl L."/>
            <person name="Hellmuth R."/>
            <person name="Marke G."/>
            <person name="Lipski A."/>
        </authorList>
    </citation>
    <scope>NUCLEOTIDE SEQUENCE [LARGE SCALE GENOMIC DNA]</scope>
    <source>
        <strain evidence="2 3">R4</strain>
    </source>
</reference>
<evidence type="ECO:0000313" key="3">
    <source>
        <dbReference type="Proteomes" id="UP001225598"/>
    </source>
</evidence>
<accession>A0ABY8VC44</accession>
<dbReference type="Gene3D" id="1.10.10.10">
    <property type="entry name" value="Winged helix-like DNA-binding domain superfamily/Winged helix DNA-binding domain"/>
    <property type="match status" value="1"/>
</dbReference>
<dbReference type="Proteomes" id="UP001225598">
    <property type="component" value="Chromosome"/>
</dbReference>
<dbReference type="Pfam" id="PF13601">
    <property type="entry name" value="HTH_34"/>
    <property type="match status" value="1"/>
</dbReference>
<dbReference type="RefSeq" id="WP_284824202.1">
    <property type="nucleotide sequence ID" value="NZ_CP126969.1"/>
</dbReference>